<dbReference type="InterPro" id="IPR044824">
    <property type="entry name" value="MAIN-like"/>
</dbReference>
<dbReference type="EMBL" id="CAMGYJ010000006">
    <property type="protein sequence ID" value="CAI0430854.1"/>
    <property type="molecule type" value="Genomic_DNA"/>
</dbReference>
<feature type="domain" description="Aminotransferase-like plant mobile" evidence="1">
    <location>
        <begin position="5"/>
        <end position="48"/>
    </location>
</feature>
<dbReference type="InterPro" id="IPR019557">
    <property type="entry name" value="AminoTfrase-like_pln_mobile"/>
</dbReference>
<comment type="caution">
    <text evidence="2">The sequence shown here is derived from an EMBL/GenBank/DDBJ whole genome shotgun (WGS) entry which is preliminary data.</text>
</comment>
<reference evidence="2" key="1">
    <citation type="submission" date="2022-08" db="EMBL/GenBank/DDBJ databases">
        <authorList>
            <person name="Gutierrez-Valencia J."/>
        </authorList>
    </citation>
    <scope>NUCLEOTIDE SEQUENCE</scope>
</reference>
<evidence type="ECO:0000259" key="1">
    <source>
        <dbReference type="Pfam" id="PF10536"/>
    </source>
</evidence>
<dbReference type="PANTHER" id="PTHR46033">
    <property type="entry name" value="PROTEIN MAIN-LIKE 2"/>
    <property type="match status" value="1"/>
</dbReference>
<dbReference type="GO" id="GO:0010073">
    <property type="term" value="P:meristem maintenance"/>
    <property type="evidence" value="ECO:0007669"/>
    <property type="project" value="InterPro"/>
</dbReference>
<dbReference type="Proteomes" id="UP001154282">
    <property type="component" value="Unassembled WGS sequence"/>
</dbReference>
<sequence>MMHHLNTTLISAFLERWQPDTKTFHMLFGEMSILLHDVHHFLRIPFEGGSDER</sequence>
<protein>
    <recommendedName>
        <fullName evidence="1">Aminotransferase-like plant mobile domain-containing protein</fullName>
    </recommendedName>
</protein>
<evidence type="ECO:0000313" key="3">
    <source>
        <dbReference type="Proteomes" id="UP001154282"/>
    </source>
</evidence>
<proteinExistence type="predicted"/>
<evidence type="ECO:0000313" key="2">
    <source>
        <dbReference type="EMBL" id="CAI0430854.1"/>
    </source>
</evidence>
<dbReference type="PANTHER" id="PTHR46033:SF8">
    <property type="entry name" value="PROTEIN MAINTENANCE OF MERISTEMS-LIKE"/>
    <property type="match status" value="1"/>
</dbReference>
<dbReference type="Pfam" id="PF10536">
    <property type="entry name" value="PMD"/>
    <property type="match status" value="1"/>
</dbReference>
<organism evidence="2 3">
    <name type="scientific">Linum tenue</name>
    <dbReference type="NCBI Taxonomy" id="586396"/>
    <lineage>
        <taxon>Eukaryota</taxon>
        <taxon>Viridiplantae</taxon>
        <taxon>Streptophyta</taxon>
        <taxon>Embryophyta</taxon>
        <taxon>Tracheophyta</taxon>
        <taxon>Spermatophyta</taxon>
        <taxon>Magnoliopsida</taxon>
        <taxon>eudicotyledons</taxon>
        <taxon>Gunneridae</taxon>
        <taxon>Pentapetalae</taxon>
        <taxon>rosids</taxon>
        <taxon>fabids</taxon>
        <taxon>Malpighiales</taxon>
        <taxon>Linaceae</taxon>
        <taxon>Linum</taxon>
    </lineage>
</organism>
<dbReference type="AlphaFoldDB" id="A0AAV0L871"/>
<name>A0AAV0L871_9ROSI</name>
<keyword evidence="3" id="KW-1185">Reference proteome</keyword>
<accession>A0AAV0L871</accession>
<gene>
    <name evidence="2" type="ORF">LITE_LOCUS22793</name>
</gene>